<proteinExistence type="predicted"/>
<name>A0ACA9PLZ3_9GLOM</name>
<evidence type="ECO:0000313" key="1">
    <source>
        <dbReference type="EMBL" id="CAG8714770.1"/>
    </source>
</evidence>
<sequence length="55" mass="5906">NAPFLVDQTSIPPPDALALFISDEYIAENNENDPSLRPDSDAEVTANSNTETTAN</sequence>
<reference evidence="1" key="1">
    <citation type="submission" date="2021-06" db="EMBL/GenBank/DDBJ databases">
        <authorList>
            <person name="Kallberg Y."/>
            <person name="Tangrot J."/>
            <person name="Rosling A."/>
        </authorList>
    </citation>
    <scope>NUCLEOTIDE SEQUENCE</scope>
    <source>
        <strain evidence="1">28 12/20/2015</strain>
    </source>
</reference>
<evidence type="ECO:0000313" key="2">
    <source>
        <dbReference type="Proteomes" id="UP000789366"/>
    </source>
</evidence>
<dbReference type="Proteomes" id="UP000789366">
    <property type="component" value="Unassembled WGS sequence"/>
</dbReference>
<dbReference type="EMBL" id="CAJVPW010027206">
    <property type="protein sequence ID" value="CAG8714770.1"/>
    <property type="molecule type" value="Genomic_DNA"/>
</dbReference>
<organism evidence="1 2">
    <name type="scientific">Cetraspora pellucida</name>
    <dbReference type="NCBI Taxonomy" id="1433469"/>
    <lineage>
        <taxon>Eukaryota</taxon>
        <taxon>Fungi</taxon>
        <taxon>Fungi incertae sedis</taxon>
        <taxon>Mucoromycota</taxon>
        <taxon>Glomeromycotina</taxon>
        <taxon>Glomeromycetes</taxon>
        <taxon>Diversisporales</taxon>
        <taxon>Gigasporaceae</taxon>
        <taxon>Cetraspora</taxon>
    </lineage>
</organism>
<gene>
    <name evidence="1" type="ORF">SPELUC_LOCUS12038</name>
</gene>
<keyword evidence="2" id="KW-1185">Reference proteome</keyword>
<feature type="non-terminal residue" evidence="1">
    <location>
        <position position="1"/>
    </location>
</feature>
<accession>A0ACA9PLZ3</accession>
<comment type="caution">
    <text evidence="1">The sequence shown here is derived from an EMBL/GenBank/DDBJ whole genome shotgun (WGS) entry which is preliminary data.</text>
</comment>
<protein>
    <submittedName>
        <fullName evidence="1">4404_t:CDS:1</fullName>
    </submittedName>
</protein>
<feature type="non-terminal residue" evidence="1">
    <location>
        <position position="55"/>
    </location>
</feature>